<evidence type="ECO:0000313" key="2">
    <source>
        <dbReference type="Proteomes" id="UP000238701"/>
    </source>
</evidence>
<gene>
    <name evidence="1" type="ORF">SBA1_480014</name>
</gene>
<name>A0A2U3KU11_9BACT</name>
<dbReference type="Proteomes" id="UP000238701">
    <property type="component" value="Unassembled WGS sequence"/>
</dbReference>
<dbReference type="AlphaFoldDB" id="A0A2U3KU11"/>
<evidence type="ECO:0000313" key="1">
    <source>
        <dbReference type="EMBL" id="SPF43144.1"/>
    </source>
</evidence>
<sequence>MKNSIFAAVYPFRQFALKPFFPCLLIFFFFPGTELRAQEKSAESTHVAGWVVIPVEEYRVLRAKAYPVEHDPEPPPVDATLTRVEYDLRVAGDVAAGRATLTVDVLKDGWVRVPVPAGLLVREAQLDGKLVSLVPGAAGKGGGHLSALLSHAGRSVLLLDVDVPVTSSAGDESLALPATESGVTRAAVQLPRQGIDLRIAGGLLSEKSESAGETKWLAYGRGNEALTFTWRKKIEDHHMDQPLRLRGSLTQLTSLAEDSTSIYAEENLDVVQGAAREARIELPENVTINQVSGAMVADWEMKNGELAITFLEPVEHSARFVITGETRLPKDGIINIPLLRLLNTERDDGGTAVEVLGAGEIKGQKSQGLEEADATDLGEMIASRQSPALVAFRSRSGPSGATRSLSVNVARYDQQAVLMANVEEARYAVLMSVDGKELVQARYAIRNNQRNFVKITLPAGATVWSTSLGGKPVRPGQSPDGSLLLPLEKSRGGEDEPAFMVEILYLTKEPAWAEKGQARLTLPALDLPISRTGLLLYYPPLFKVTAEPGTFRTQEYQNAISAALAPPPPPPSPTYAPSGNVMGGTIGGPVLADKQFDRLENFAKLQSPDDKEKKDSTQALLETFRSKSLAGKVTGILPVNVTFPAFGPSIYLVSELTSENQAPAAKFNFQREKKGGAR</sequence>
<protein>
    <submittedName>
        <fullName evidence="1">Uncharacterized protein</fullName>
    </submittedName>
</protein>
<reference evidence="2" key="1">
    <citation type="submission" date="2018-02" db="EMBL/GenBank/DDBJ databases">
        <authorList>
            <person name="Hausmann B."/>
        </authorList>
    </citation>
    <scope>NUCLEOTIDE SEQUENCE [LARGE SCALE GENOMIC DNA]</scope>
    <source>
        <strain evidence="2">Peat soil MAG SbA1</strain>
    </source>
</reference>
<accession>A0A2U3KU11</accession>
<organism evidence="1 2">
    <name type="scientific">Candidatus Sulfotelmatobacter kueseliae</name>
    <dbReference type="NCBI Taxonomy" id="2042962"/>
    <lineage>
        <taxon>Bacteria</taxon>
        <taxon>Pseudomonadati</taxon>
        <taxon>Acidobacteriota</taxon>
        <taxon>Terriglobia</taxon>
        <taxon>Terriglobales</taxon>
        <taxon>Candidatus Korobacteraceae</taxon>
        <taxon>Candidatus Sulfotelmatobacter</taxon>
    </lineage>
</organism>
<dbReference type="OrthoDB" id="207197at2"/>
<dbReference type="EMBL" id="OMOD01000142">
    <property type="protein sequence ID" value="SPF43144.1"/>
    <property type="molecule type" value="Genomic_DNA"/>
</dbReference>
<proteinExistence type="predicted"/>